<dbReference type="KEGG" id="ang:An01g02990"/>
<accession>A0AAJ6QA73</accession>
<organism evidence="1">
    <name type="scientific">Aspergillus niger</name>
    <dbReference type="NCBI Taxonomy" id="5061"/>
    <lineage>
        <taxon>Eukaryota</taxon>
        <taxon>Fungi</taxon>
        <taxon>Dikarya</taxon>
        <taxon>Ascomycota</taxon>
        <taxon>Pezizomycotina</taxon>
        <taxon>Eurotiomycetes</taxon>
        <taxon>Eurotiomycetidae</taxon>
        <taxon>Eurotiales</taxon>
        <taxon>Aspergillaceae</taxon>
        <taxon>Aspergillus</taxon>
        <taxon>Aspergillus subgen. Circumdati</taxon>
    </lineage>
</organism>
<reference evidence="1" key="1">
    <citation type="submission" date="2025-02" db="EMBL/GenBank/DDBJ databases">
        <authorList>
            <consortium name="NCBI Genome Project"/>
        </authorList>
    </citation>
    <scope>NUCLEOTIDE SEQUENCE</scope>
</reference>
<proteinExistence type="predicted"/>
<gene>
    <name evidence="1" type="ORF">An01g02990</name>
</gene>
<sequence length="151" mass="17124">MPYYVHLQEHVVDGMLEPIMRKYYLMTAANATAAEKFLVGLQKYARTPNTQMYNAKAVTLEWWNCKVSSAGTIRWIYNEMIAERPENYNYVQELTDCCDTILISDLEAVNWPILPVNQETSQNGLGGYGHVVVGFPILLAVACIENDQNAK</sequence>
<dbReference type="RefSeq" id="XP_001388733.3">
    <property type="nucleotide sequence ID" value="XM_001388696.3"/>
</dbReference>
<dbReference type="GeneID" id="4977198"/>
<name>A0AAJ6QA73_ASPNG</name>
<dbReference type="VEuPathDB" id="FungiDB:An01g02990"/>
<evidence type="ECO:0000313" key="1">
    <source>
        <dbReference type="RefSeq" id="XP_001388733.3"/>
    </source>
</evidence>
<protein>
    <submittedName>
        <fullName evidence="1">Uncharacterized protein</fullName>
    </submittedName>
</protein>
<reference evidence="1" key="2">
    <citation type="submission" date="2025-08" db="UniProtKB">
        <authorList>
            <consortium name="RefSeq"/>
        </authorList>
    </citation>
    <scope>IDENTIFICATION</scope>
</reference>
<dbReference type="AlphaFoldDB" id="A0AAJ6QA73"/>